<dbReference type="Proteomes" id="UP000036955">
    <property type="component" value="Unassembled WGS sequence"/>
</dbReference>
<evidence type="ECO:0000313" key="2">
    <source>
        <dbReference type="Proteomes" id="UP000036955"/>
    </source>
</evidence>
<dbReference type="EMBL" id="LFQK01000025">
    <property type="protein sequence ID" value="KNH26588.1"/>
    <property type="molecule type" value="Genomic_DNA"/>
</dbReference>
<sequence>MTTQQKALAAPILVEAQDGIFFIHNSKNPTPAKVSPYINQSAGDTVALTVTANNNSLTVRVEVTKEDLGKPIAFDIAKKIFEDGFKEGNTAILNYKVIPVGSGGSGQSESLTVRLVY</sequence>
<evidence type="ECO:0000313" key="1">
    <source>
        <dbReference type="EMBL" id="KNH26588.1"/>
    </source>
</evidence>
<proteinExistence type="predicted"/>
<dbReference type="OrthoDB" id="6992220at2"/>
<comment type="caution">
    <text evidence="1">The sequence shown here is derived from an EMBL/GenBank/DDBJ whole genome shotgun (WGS) entry which is preliminary data.</text>
</comment>
<dbReference type="AlphaFoldDB" id="A0A0L1MDJ4"/>
<dbReference type="PATRIC" id="fig|317.197.peg.2359"/>
<name>A0A0L1MDJ4_PSESX</name>
<reference evidence="1 2" key="1">
    <citation type="submission" date="2015-06" db="EMBL/GenBank/DDBJ databases">
        <authorList>
            <person name="Hoefler B.C."/>
            <person name="Straight P.D."/>
        </authorList>
    </citation>
    <scope>NUCLEOTIDE SEQUENCE [LARGE SCALE GENOMIC DNA]</scope>
    <source>
        <strain evidence="1 2">Riq4</strain>
    </source>
</reference>
<organism evidence="1 2">
    <name type="scientific">Pseudomonas syringae</name>
    <dbReference type="NCBI Taxonomy" id="317"/>
    <lineage>
        <taxon>Bacteria</taxon>
        <taxon>Pseudomonadati</taxon>
        <taxon>Pseudomonadota</taxon>
        <taxon>Gammaproteobacteria</taxon>
        <taxon>Pseudomonadales</taxon>
        <taxon>Pseudomonadaceae</taxon>
        <taxon>Pseudomonas</taxon>
    </lineage>
</organism>
<accession>A0A0L1MDJ4</accession>
<protein>
    <submittedName>
        <fullName evidence="1">Uncharacterized protein</fullName>
    </submittedName>
</protein>
<gene>
    <name evidence="1" type="ORF">ACS77_14995</name>
</gene>